<dbReference type="SUPFAM" id="SSF51984">
    <property type="entry name" value="MurCD N-terminal domain"/>
    <property type="match status" value="1"/>
</dbReference>
<dbReference type="Gene3D" id="3.40.50.720">
    <property type="entry name" value="NAD(P)-binding Rossmann-like Domain"/>
    <property type="match status" value="1"/>
</dbReference>
<evidence type="ECO:0000256" key="2">
    <source>
        <dbReference type="ARBA" id="ARBA00004752"/>
    </source>
</evidence>
<dbReference type="PANTHER" id="PTHR43692">
    <property type="entry name" value="UDP-N-ACETYLMURAMOYLALANINE--D-GLUTAMATE LIGASE"/>
    <property type="match status" value="1"/>
</dbReference>
<dbReference type="InterPro" id="IPR013116">
    <property type="entry name" value="KARI_N"/>
</dbReference>
<dbReference type="SUPFAM" id="SSF53623">
    <property type="entry name" value="MurD-like peptide ligases, catalytic domain"/>
    <property type="match status" value="1"/>
</dbReference>
<dbReference type="InterPro" id="IPR005762">
    <property type="entry name" value="MurD"/>
</dbReference>
<feature type="domain" description="Mur ligase C-terminal" evidence="9">
    <location>
        <begin position="323"/>
        <end position="438"/>
    </location>
</feature>
<gene>
    <name evidence="7" type="primary">murD</name>
    <name evidence="12" type="ORF">M2A_1378</name>
</gene>
<accession>A0A081BA11</accession>
<dbReference type="InterPro" id="IPR004101">
    <property type="entry name" value="Mur_ligase_C"/>
</dbReference>
<keyword evidence="7 8" id="KW-0131">Cell cycle</keyword>
<dbReference type="NCBIfam" id="TIGR01087">
    <property type="entry name" value="murD"/>
    <property type="match status" value="1"/>
</dbReference>
<keyword evidence="13" id="KW-1185">Reference proteome</keyword>
<dbReference type="InterPro" id="IPR036615">
    <property type="entry name" value="Mur_ligase_C_dom_sf"/>
</dbReference>
<dbReference type="AlphaFoldDB" id="A0A081BA11"/>
<feature type="binding site" evidence="7">
    <location>
        <begin position="121"/>
        <end position="127"/>
    </location>
    <ligand>
        <name>ATP</name>
        <dbReference type="ChEBI" id="CHEBI:30616"/>
    </ligand>
</feature>
<evidence type="ECO:0000313" key="12">
    <source>
        <dbReference type="EMBL" id="GAK44879.1"/>
    </source>
</evidence>
<comment type="function">
    <text evidence="7 8">Cell wall formation. Catalyzes the addition of glutamate to the nucleotide precursor UDP-N-acetylmuramoyl-L-alanine (UMA).</text>
</comment>
<feature type="domain" description="KARI N-terminal Rossmann" evidence="10">
    <location>
        <begin position="8"/>
        <end position="57"/>
    </location>
</feature>
<dbReference type="RefSeq" id="WP_045444845.1">
    <property type="nucleotide sequence ID" value="NZ_BBIO01000005.1"/>
</dbReference>
<evidence type="ECO:0000256" key="8">
    <source>
        <dbReference type="RuleBase" id="RU003664"/>
    </source>
</evidence>
<dbReference type="GO" id="GO:0009252">
    <property type="term" value="P:peptidoglycan biosynthetic process"/>
    <property type="evidence" value="ECO:0007669"/>
    <property type="project" value="UniProtKB-UniRule"/>
</dbReference>
<evidence type="ECO:0000256" key="7">
    <source>
        <dbReference type="HAMAP-Rule" id="MF_00639"/>
    </source>
</evidence>
<proteinExistence type="inferred from homology"/>
<comment type="catalytic activity">
    <reaction evidence="7 8">
        <text>UDP-N-acetyl-alpha-D-muramoyl-L-alanine + D-glutamate + ATP = UDP-N-acetyl-alpha-D-muramoyl-L-alanyl-D-glutamate + ADP + phosphate + H(+)</text>
        <dbReference type="Rhea" id="RHEA:16429"/>
        <dbReference type="ChEBI" id="CHEBI:15378"/>
        <dbReference type="ChEBI" id="CHEBI:29986"/>
        <dbReference type="ChEBI" id="CHEBI:30616"/>
        <dbReference type="ChEBI" id="CHEBI:43474"/>
        <dbReference type="ChEBI" id="CHEBI:83898"/>
        <dbReference type="ChEBI" id="CHEBI:83900"/>
        <dbReference type="ChEBI" id="CHEBI:456216"/>
        <dbReference type="EC" id="6.3.2.9"/>
    </reaction>
</comment>
<evidence type="ECO:0000256" key="4">
    <source>
        <dbReference type="ARBA" id="ARBA00022598"/>
    </source>
</evidence>
<keyword evidence="4 7" id="KW-0436">Ligase</keyword>
<sequence>MLNVPQYQGSRIAVFGLGRSGLVSARALRESGAEVLVWDDNETRRAEAAAEGFAVKDLYSGDWHGIEALLLSPGVPLTHPEPHDVVKRAKKLNVPVIGDIELFQMALDAADTDVPFIAITGTNGKSTTTALIGHMAAFCGRDAQVGGNIGKPVLELAAPRPNTVYVIEISSYQIDLAPHLRPGIGILTNITPDHIDRHGSLDGYAAVKEKIFARQGAGDTAMVGIDTPASAQICSRLLGKGLQRVVPVSVGKAIGRGVYVLDGVLYDNTGTQCVTVGSLKPMKTLAGAHNWQNAAIAYAAGRSLGFPRDRILDSFESFAGLAHRMEIVAEEAGVRFVNDSKATNADAAEKSLGTYDNIYWIAGGVAKEGGIASLEPYFARIRKAYLIGQAAEAFAETLKGKVETVLAGTLDSAVAKAHEDAAGDAGPMDKVVLLAPACASFDQFANFEERGDSFRQAVLARLGKAEAGTAGEATL</sequence>
<dbReference type="SUPFAM" id="SSF53244">
    <property type="entry name" value="MurD-like peptide ligases, peptide-binding domain"/>
    <property type="match status" value="1"/>
</dbReference>
<evidence type="ECO:0000259" key="11">
    <source>
        <dbReference type="Pfam" id="PF08245"/>
    </source>
</evidence>
<keyword evidence="7 8" id="KW-0961">Cell wall biogenesis/degradation</keyword>
<evidence type="ECO:0000259" key="9">
    <source>
        <dbReference type="Pfam" id="PF02875"/>
    </source>
</evidence>
<dbReference type="Pfam" id="PF08245">
    <property type="entry name" value="Mur_ligase_M"/>
    <property type="match status" value="1"/>
</dbReference>
<dbReference type="GO" id="GO:0051301">
    <property type="term" value="P:cell division"/>
    <property type="evidence" value="ECO:0007669"/>
    <property type="project" value="UniProtKB-KW"/>
</dbReference>
<keyword evidence="6 7" id="KW-0067">ATP-binding</keyword>
<keyword evidence="3 7" id="KW-0963">Cytoplasm</keyword>
<reference evidence="12 13" key="1">
    <citation type="submission" date="2014-07" db="EMBL/GenBank/DDBJ databases">
        <title>Tepidicaulis marinum gen. nov., sp. nov., a novel marine bacterium denitrifying nitrate to nitrous oxide strictly under microaerobic conditions.</title>
        <authorList>
            <person name="Takeuchi M."/>
            <person name="Yamagishi T."/>
            <person name="Kamagata Y."/>
            <person name="Oshima K."/>
            <person name="Hattori M."/>
            <person name="Katayama T."/>
            <person name="Hanada S."/>
            <person name="Tamaki H."/>
            <person name="Marumo K."/>
            <person name="Maeda H."/>
            <person name="Nedachi M."/>
            <person name="Iwasaki W."/>
            <person name="Suwa Y."/>
            <person name="Sakata S."/>
        </authorList>
    </citation>
    <scope>NUCLEOTIDE SEQUENCE [LARGE SCALE GENOMIC DNA]</scope>
    <source>
        <strain evidence="12 13">MA2</strain>
    </source>
</reference>
<dbReference type="GO" id="GO:0071555">
    <property type="term" value="P:cell wall organization"/>
    <property type="evidence" value="ECO:0007669"/>
    <property type="project" value="UniProtKB-KW"/>
</dbReference>
<evidence type="ECO:0000256" key="1">
    <source>
        <dbReference type="ARBA" id="ARBA00004496"/>
    </source>
</evidence>
<dbReference type="Proteomes" id="UP000028702">
    <property type="component" value="Unassembled WGS sequence"/>
</dbReference>
<dbReference type="Pfam" id="PF07991">
    <property type="entry name" value="KARI_N"/>
    <property type="match status" value="1"/>
</dbReference>
<dbReference type="InterPro" id="IPR013221">
    <property type="entry name" value="Mur_ligase_cen"/>
</dbReference>
<protein>
    <recommendedName>
        <fullName evidence="7 8">UDP-N-acetylmuramoylalanine--D-glutamate ligase</fullName>
        <ecNumber evidence="7 8">6.3.2.9</ecNumber>
    </recommendedName>
    <alternativeName>
        <fullName evidence="7">D-glutamic acid-adding enzyme</fullName>
    </alternativeName>
    <alternativeName>
        <fullName evidence="7">UDP-N-acetylmuramoyl-L-alanyl-D-glutamate synthetase</fullName>
    </alternativeName>
</protein>
<comment type="caution">
    <text evidence="12">The sequence shown here is derived from an EMBL/GenBank/DDBJ whole genome shotgun (WGS) entry which is preliminary data.</text>
</comment>
<dbReference type="eggNOG" id="COG0771">
    <property type="taxonomic scope" value="Bacteria"/>
</dbReference>
<comment type="subcellular location">
    <subcellularLocation>
        <location evidence="1 7 8">Cytoplasm</location>
    </subcellularLocation>
</comment>
<keyword evidence="7 8" id="KW-0132">Cell division</keyword>
<dbReference type="Gene3D" id="3.90.190.20">
    <property type="entry name" value="Mur ligase, C-terminal domain"/>
    <property type="match status" value="1"/>
</dbReference>
<evidence type="ECO:0000313" key="13">
    <source>
        <dbReference type="Proteomes" id="UP000028702"/>
    </source>
</evidence>
<dbReference type="EC" id="6.3.2.9" evidence="7 8"/>
<evidence type="ECO:0000259" key="10">
    <source>
        <dbReference type="Pfam" id="PF07991"/>
    </source>
</evidence>
<comment type="pathway">
    <text evidence="2 7 8">Cell wall biogenesis; peptidoglycan biosynthesis.</text>
</comment>
<dbReference type="GO" id="GO:0005524">
    <property type="term" value="F:ATP binding"/>
    <property type="evidence" value="ECO:0007669"/>
    <property type="project" value="UniProtKB-UniRule"/>
</dbReference>
<dbReference type="HAMAP" id="MF_00639">
    <property type="entry name" value="MurD"/>
    <property type="match status" value="1"/>
</dbReference>
<dbReference type="GO" id="GO:0008360">
    <property type="term" value="P:regulation of cell shape"/>
    <property type="evidence" value="ECO:0007669"/>
    <property type="project" value="UniProtKB-KW"/>
</dbReference>
<dbReference type="PANTHER" id="PTHR43692:SF1">
    <property type="entry name" value="UDP-N-ACETYLMURAMOYLALANINE--D-GLUTAMATE LIGASE"/>
    <property type="match status" value="1"/>
</dbReference>
<organism evidence="12 13">
    <name type="scientific">Tepidicaulis marinus</name>
    <dbReference type="NCBI Taxonomy" id="1333998"/>
    <lineage>
        <taxon>Bacteria</taxon>
        <taxon>Pseudomonadati</taxon>
        <taxon>Pseudomonadota</taxon>
        <taxon>Alphaproteobacteria</taxon>
        <taxon>Hyphomicrobiales</taxon>
        <taxon>Parvibaculaceae</taxon>
        <taxon>Tepidicaulis</taxon>
    </lineage>
</organism>
<feature type="domain" description="Mur ligase central" evidence="11">
    <location>
        <begin position="119"/>
        <end position="300"/>
    </location>
</feature>
<keyword evidence="7 8" id="KW-0133">Cell shape</keyword>
<dbReference type="GO" id="GO:0008764">
    <property type="term" value="F:UDP-N-acetylmuramoylalanine-D-glutamate ligase activity"/>
    <property type="evidence" value="ECO:0007669"/>
    <property type="project" value="UniProtKB-UniRule"/>
</dbReference>
<dbReference type="InterPro" id="IPR036565">
    <property type="entry name" value="Mur-like_cat_sf"/>
</dbReference>
<dbReference type="STRING" id="1333998.M2A_1378"/>
<comment type="similarity">
    <text evidence="7">Belongs to the MurCDEF family.</text>
</comment>
<dbReference type="EMBL" id="BBIO01000005">
    <property type="protein sequence ID" value="GAK44879.1"/>
    <property type="molecule type" value="Genomic_DNA"/>
</dbReference>
<evidence type="ECO:0000256" key="5">
    <source>
        <dbReference type="ARBA" id="ARBA00022741"/>
    </source>
</evidence>
<dbReference type="Gene3D" id="3.40.1190.10">
    <property type="entry name" value="Mur-like, catalytic domain"/>
    <property type="match status" value="1"/>
</dbReference>
<evidence type="ECO:0000256" key="6">
    <source>
        <dbReference type="ARBA" id="ARBA00022840"/>
    </source>
</evidence>
<dbReference type="UniPathway" id="UPA00219"/>
<keyword evidence="7 8" id="KW-0573">Peptidoglycan synthesis</keyword>
<name>A0A081BA11_9HYPH</name>
<dbReference type="Pfam" id="PF02875">
    <property type="entry name" value="Mur_ligase_C"/>
    <property type="match status" value="1"/>
</dbReference>
<dbReference type="GO" id="GO:0005737">
    <property type="term" value="C:cytoplasm"/>
    <property type="evidence" value="ECO:0007669"/>
    <property type="project" value="UniProtKB-SubCell"/>
</dbReference>
<evidence type="ECO:0000256" key="3">
    <source>
        <dbReference type="ARBA" id="ARBA00022490"/>
    </source>
</evidence>
<keyword evidence="5 7" id="KW-0547">Nucleotide-binding</keyword>